<dbReference type="EMBL" id="HBEF01015500">
    <property type="protein sequence ID" value="CAD8337600.1"/>
    <property type="molecule type" value="Transcribed_RNA"/>
</dbReference>
<dbReference type="AlphaFoldDB" id="A0A7R9WXY4"/>
<protein>
    <submittedName>
        <fullName evidence="2">Uncharacterized protein</fullName>
    </submittedName>
</protein>
<gene>
    <name evidence="2" type="ORF">CAUS1442_LOCUS9728</name>
</gene>
<accession>A0A7R9WXY4</accession>
<reference evidence="2" key="1">
    <citation type="submission" date="2021-01" db="EMBL/GenBank/DDBJ databases">
        <authorList>
            <person name="Corre E."/>
            <person name="Pelletier E."/>
            <person name="Niang G."/>
            <person name="Scheremetjew M."/>
            <person name="Finn R."/>
            <person name="Kale V."/>
            <person name="Holt S."/>
            <person name="Cochrane G."/>
            <person name="Meng A."/>
            <person name="Brown T."/>
            <person name="Cohen L."/>
        </authorList>
    </citation>
    <scope>NUCLEOTIDE SEQUENCE</scope>
    <source>
        <strain evidence="2">CCMP3328</strain>
    </source>
</reference>
<organism evidence="2">
    <name type="scientific">Craspedostauros australis</name>
    <dbReference type="NCBI Taxonomy" id="1486917"/>
    <lineage>
        <taxon>Eukaryota</taxon>
        <taxon>Sar</taxon>
        <taxon>Stramenopiles</taxon>
        <taxon>Ochrophyta</taxon>
        <taxon>Bacillariophyta</taxon>
        <taxon>Bacillariophyceae</taxon>
        <taxon>Bacillariophycidae</taxon>
        <taxon>Naviculales</taxon>
        <taxon>Naviculaceae</taxon>
        <taxon>Craspedostauros</taxon>
    </lineage>
</organism>
<proteinExistence type="predicted"/>
<feature type="region of interest" description="Disordered" evidence="1">
    <location>
        <begin position="64"/>
        <end position="89"/>
    </location>
</feature>
<evidence type="ECO:0000313" key="2">
    <source>
        <dbReference type="EMBL" id="CAD8337600.1"/>
    </source>
</evidence>
<evidence type="ECO:0000256" key="1">
    <source>
        <dbReference type="SAM" id="MobiDB-lite"/>
    </source>
</evidence>
<sequence length="244" mass="27261">MQQYSRIMAERGAKTTVIEVCQGPDCFGGGGGAVLLDIEELVQEHFFLNPPQLNQQACHSTKCGTQNDVANSSSSSSDDSDTDDEGPLPYRVVRGGCRNQCAVGPNVHIVTKHPRHGKRSSFQHRIHIPSVQDLEICQTVAQQAGLGSDADRAVEPGIMVKMLRKRAARLRWELLRDMARYRARRNKNKKSDAEALYLQYSEFAKTERSANRPEAEAVRGRTERRLQHLDGMIRNMTGSKDEQG</sequence>
<name>A0A7R9WXY4_9STRA</name>